<feature type="domain" description="DUF6980" evidence="1">
    <location>
        <begin position="11"/>
        <end position="75"/>
    </location>
</feature>
<accession>A0A6I6LG50</accession>
<sequence>MDSHPQNDWDTIKYDARFDVYWLPAGAARQQLYYCPWCGERLPPSQMDRWYDELEAAGIDPHVDPIPEAYQSGHWRGEPLRQAPPHFRGAIEGRFIDLTDFTDAANDDA</sequence>
<gene>
    <name evidence="2" type="ORF">EUU25_12105</name>
</gene>
<reference evidence="3" key="1">
    <citation type="submission" date="2019-01" db="EMBL/GenBank/DDBJ databases">
        <title>Sphingorhabdus lacus sp.nov., isolated from an oligotrophic freshwater lake.</title>
        <authorList>
            <person name="Park M."/>
        </authorList>
    </citation>
    <scope>NUCLEOTIDE SEQUENCE [LARGE SCALE GENOMIC DNA]</scope>
    <source>
        <strain evidence="3">IMCC1753</strain>
    </source>
</reference>
<dbReference type="Proteomes" id="UP000428803">
    <property type="component" value="Chromosome"/>
</dbReference>
<dbReference type="EMBL" id="CP035733">
    <property type="protein sequence ID" value="QGY81293.1"/>
    <property type="molecule type" value="Genomic_DNA"/>
</dbReference>
<keyword evidence="3" id="KW-1185">Reference proteome</keyword>
<dbReference type="InterPro" id="IPR053918">
    <property type="entry name" value="DUF6980"/>
</dbReference>
<evidence type="ECO:0000313" key="3">
    <source>
        <dbReference type="Proteomes" id="UP000428803"/>
    </source>
</evidence>
<organism evidence="2 3">
    <name type="scientific">Sphingorhabdus lacus</name>
    <dbReference type="NCBI Taxonomy" id="392610"/>
    <lineage>
        <taxon>Bacteria</taxon>
        <taxon>Pseudomonadati</taxon>
        <taxon>Pseudomonadota</taxon>
        <taxon>Alphaproteobacteria</taxon>
        <taxon>Sphingomonadales</taxon>
        <taxon>Sphingomonadaceae</taxon>
        <taxon>Sphingorhabdus</taxon>
    </lineage>
</organism>
<dbReference type="KEGG" id="slaa:EUU25_12105"/>
<dbReference type="AlphaFoldDB" id="A0A6I6LG50"/>
<dbReference type="OrthoDB" id="4206464at2"/>
<proteinExistence type="predicted"/>
<dbReference type="Pfam" id="PF22400">
    <property type="entry name" value="DUF6980"/>
    <property type="match status" value="1"/>
</dbReference>
<evidence type="ECO:0000259" key="1">
    <source>
        <dbReference type="Pfam" id="PF22400"/>
    </source>
</evidence>
<name>A0A6I6LG50_9SPHN</name>
<evidence type="ECO:0000313" key="2">
    <source>
        <dbReference type="EMBL" id="QGY81293.1"/>
    </source>
</evidence>
<protein>
    <recommendedName>
        <fullName evidence="1">DUF6980 domain-containing protein</fullName>
    </recommendedName>
</protein>